<dbReference type="InterPro" id="IPR036163">
    <property type="entry name" value="HMA_dom_sf"/>
</dbReference>
<gene>
    <name evidence="3" type="ORF">C2S53_008633</name>
</gene>
<dbReference type="GO" id="GO:0016020">
    <property type="term" value="C:membrane"/>
    <property type="evidence" value="ECO:0007669"/>
    <property type="project" value="UniProtKB-SubCell"/>
</dbReference>
<dbReference type="PROSITE" id="PS50846">
    <property type="entry name" value="HMA_2"/>
    <property type="match status" value="1"/>
</dbReference>
<dbReference type="SUPFAM" id="SSF55008">
    <property type="entry name" value="HMA, heavy metal-associated domain"/>
    <property type="match status" value="1"/>
</dbReference>
<evidence type="ECO:0000313" key="4">
    <source>
        <dbReference type="Proteomes" id="UP001190926"/>
    </source>
</evidence>
<organism evidence="3 4">
    <name type="scientific">Perilla frutescens var. hirtella</name>
    <name type="common">Perilla citriodora</name>
    <name type="synonym">Perilla setoyensis</name>
    <dbReference type="NCBI Taxonomy" id="608512"/>
    <lineage>
        <taxon>Eukaryota</taxon>
        <taxon>Viridiplantae</taxon>
        <taxon>Streptophyta</taxon>
        <taxon>Embryophyta</taxon>
        <taxon>Tracheophyta</taxon>
        <taxon>Spermatophyta</taxon>
        <taxon>Magnoliopsida</taxon>
        <taxon>eudicotyledons</taxon>
        <taxon>Gunneridae</taxon>
        <taxon>Pentapetalae</taxon>
        <taxon>asterids</taxon>
        <taxon>lamiids</taxon>
        <taxon>Lamiales</taxon>
        <taxon>Lamiaceae</taxon>
        <taxon>Nepetoideae</taxon>
        <taxon>Elsholtzieae</taxon>
        <taxon>Perilla</taxon>
    </lineage>
</organism>
<dbReference type="GO" id="GO:0009626">
    <property type="term" value="P:plant-type hypersensitive response"/>
    <property type="evidence" value="ECO:0007669"/>
    <property type="project" value="UniProtKB-KW"/>
</dbReference>
<dbReference type="PANTHER" id="PTHR46119:SF8">
    <property type="entry name" value="OS08G0405700 PROTEIN"/>
    <property type="match status" value="1"/>
</dbReference>
<name>A0AAD4PA82_PERFH</name>
<dbReference type="EMBL" id="SDAM02000084">
    <property type="protein sequence ID" value="KAH6831700.1"/>
    <property type="molecule type" value="Genomic_DNA"/>
</dbReference>
<dbReference type="Gene3D" id="3.30.70.100">
    <property type="match status" value="1"/>
</dbReference>
<feature type="domain" description="HMA" evidence="2">
    <location>
        <begin position="52"/>
        <end position="118"/>
    </location>
</feature>
<reference evidence="3 4" key="1">
    <citation type="journal article" date="2021" name="Nat. Commun.">
        <title>Incipient diploidization of the medicinal plant Perilla within 10,000 years.</title>
        <authorList>
            <person name="Zhang Y."/>
            <person name="Shen Q."/>
            <person name="Leng L."/>
            <person name="Zhang D."/>
            <person name="Chen S."/>
            <person name="Shi Y."/>
            <person name="Ning Z."/>
            <person name="Chen S."/>
        </authorList>
    </citation>
    <scope>NUCLEOTIDE SEQUENCE [LARGE SCALE GENOMIC DNA]</scope>
    <source>
        <strain evidence="4">cv. PC099</strain>
    </source>
</reference>
<comment type="caution">
    <text evidence="3">The sequence shown here is derived from an EMBL/GenBank/DDBJ whole genome shotgun (WGS) entry which is preliminary data.</text>
</comment>
<dbReference type="CDD" id="cd00371">
    <property type="entry name" value="HMA"/>
    <property type="match status" value="1"/>
</dbReference>
<dbReference type="InterPro" id="IPR044526">
    <property type="entry name" value="NAKR1-3"/>
</dbReference>
<dbReference type="PANTHER" id="PTHR46119">
    <property type="entry name" value="OS08G0405700 PROTEIN"/>
    <property type="match status" value="1"/>
</dbReference>
<dbReference type="GO" id="GO:0046872">
    <property type="term" value="F:metal ion binding"/>
    <property type="evidence" value="ECO:0007669"/>
    <property type="project" value="InterPro"/>
</dbReference>
<dbReference type="AlphaFoldDB" id="A0AAD4PA82"/>
<dbReference type="InterPro" id="IPR006121">
    <property type="entry name" value="HMA_dom"/>
</dbReference>
<proteinExistence type="predicted"/>
<dbReference type="Proteomes" id="UP001190926">
    <property type="component" value="Unassembled WGS sequence"/>
</dbReference>
<dbReference type="Pfam" id="PF00403">
    <property type="entry name" value="HMA"/>
    <property type="match status" value="1"/>
</dbReference>
<accession>A0AAD4PA82</accession>
<keyword evidence="4" id="KW-1185">Reference proteome</keyword>
<comment type="subcellular location">
    <subcellularLocation>
        <location evidence="1">Membrane</location>
        <topology evidence="1">Peripheral membrane protein</topology>
    </subcellularLocation>
</comment>
<sequence length="118" mass="13047">MQGLMCNSTAICMSHELRSTVVPNNYVRLRDHGPIIPPFLLSSSINHQQHSFQVVVMRVSIHCQGCAAKLNKHLSKMHGVTSFSIDLESKRVTVKGHVSPSGVVESISKVKKAELWPC</sequence>
<evidence type="ECO:0000259" key="2">
    <source>
        <dbReference type="PROSITE" id="PS50846"/>
    </source>
</evidence>
<protein>
    <submittedName>
        <fullName evidence="3">Chloroplast-targeted copper chaperone protein</fullName>
    </submittedName>
</protein>
<evidence type="ECO:0000313" key="3">
    <source>
        <dbReference type="EMBL" id="KAH6831700.1"/>
    </source>
</evidence>
<evidence type="ECO:0000256" key="1">
    <source>
        <dbReference type="ARBA" id="ARBA00004170"/>
    </source>
</evidence>